<comment type="caution">
    <text evidence="1">The sequence shown here is derived from an EMBL/GenBank/DDBJ whole genome shotgun (WGS) entry which is preliminary data.</text>
</comment>
<evidence type="ECO:0000313" key="2">
    <source>
        <dbReference type="Proteomes" id="UP000224460"/>
    </source>
</evidence>
<accession>A0AC61DER2</accession>
<protein>
    <submittedName>
        <fullName evidence="1">Sulfonate ABC transporter permease</fullName>
    </submittedName>
</protein>
<name>A0AC61DER2_9FIRM</name>
<gene>
    <name evidence="1" type="ORF">CS063_03830</name>
</gene>
<organism evidence="1 2">
    <name type="scientific">Sporanaerobium hydrogeniformans</name>
    <dbReference type="NCBI Taxonomy" id="3072179"/>
    <lineage>
        <taxon>Bacteria</taxon>
        <taxon>Bacillati</taxon>
        <taxon>Bacillota</taxon>
        <taxon>Clostridia</taxon>
        <taxon>Lachnospirales</taxon>
        <taxon>Lachnospiraceae</taxon>
        <taxon>Sporanaerobium</taxon>
    </lineage>
</organism>
<dbReference type="Proteomes" id="UP000224460">
    <property type="component" value="Unassembled WGS sequence"/>
</dbReference>
<keyword evidence="2" id="KW-1185">Reference proteome</keyword>
<reference evidence="1" key="1">
    <citation type="submission" date="2017-10" db="EMBL/GenBank/DDBJ databases">
        <title>Genome sequence of cellulolytic Lachnospiraceae bacterium XHS1971 isolated from hotspring sediment.</title>
        <authorList>
            <person name="Vasudevan G."/>
            <person name="Joshi A.J."/>
            <person name="Hivarkar S."/>
            <person name="Lanjekar V.B."/>
            <person name="Dhakephalkar P.K."/>
            <person name="Dagar S."/>
        </authorList>
    </citation>
    <scope>NUCLEOTIDE SEQUENCE</scope>
    <source>
        <strain evidence="1">XHS1971</strain>
    </source>
</reference>
<proteinExistence type="predicted"/>
<dbReference type="EMBL" id="PEDL01000002">
    <property type="protein sequence ID" value="PHV71700.1"/>
    <property type="molecule type" value="Genomic_DNA"/>
</dbReference>
<sequence length="291" mass="32484">MTDERSEGYKQFIKDKKRKQCIIRFWQIGLTLGFIMLWEVLARLEIINTFLVSSPSQIYKLFLVYLQDGSLFKHVGISVWETVLGFSLGTFLGILIAIILWWSETVAKVCDPILVVLNALPKTALAPILIVWAGAGIGGIVVTAVTISIVTTILSAYNYFINAEEEKIKMLKSFGANKYQILTKLILPSNVGNIINIIKINIGLSWVGVIVGEFLVSRYGLGYLIVYGGQVFRLDLVMLGVVVLAFCAFGMYEIVNLIEKIYSAKRVTKQAKSEYAIAEDCKKIPVNNEVK</sequence>
<evidence type="ECO:0000313" key="1">
    <source>
        <dbReference type="EMBL" id="PHV71700.1"/>
    </source>
</evidence>